<protein>
    <submittedName>
        <fullName evidence="12">WGS project CAEQ00000000 data, annotated contig 806</fullName>
    </submittedName>
</protein>
<dbReference type="Proteomes" id="UP000000702">
    <property type="component" value="Unassembled WGS sequence"/>
</dbReference>
<reference evidence="12 13" key="2">
    <citation type="journal article" date="2012" name="Proc. Natl. Acad. Sci. U.S.A.">
        <title>Antigenic diversity is generated by distinct evolutionary mechanisms in African trypanosome species.</title>
        <authorList>
            <person name="Jackson A.P."/>
            <person name="Berry A."/>
            <person name="Aslett M."/>
            <person name="Allison H.C."/>
            <person name="Burton P."/>
            <person name="Vavrova-Anderson J."/>
            <person name="Brown R."/>
            <person name="Browne H."/>
            <person name="Corton N."/>
            <person name="Hauser H."/>
            <person name="Gamble J."/>
            <person name="Gilderthorp R."/>
            <person name="Marcello L."/>
            <person name="McQuillan J."/>
            <person name="Otto T.D."/>
            <person name="Quail M.A."/>
            <person name="Sanders M.J."/>
            <person name="van Tonder A."/>
            <person name="Ginger M.L."/>
            <person name="Field M.C."/>
            <person name="Barry J.D."/>
            <person name="Hertz-Fowler C."/>
            <person name="Berriman M."/>
        </authorList>
    </citation>
    <scope>NUCLEOTIDE SEQUENCE [LARGE SCALE GENOMIC DNA]</scope>
    <source>
        <strain evidence="12 13">IL3000</strain>
    </source>
</reference>
<feature type="chain" id="PRO_5003389175" evidence="10">
    <location>
        <begin position="18"/>
        <end position="270"/>
    </location>
</feature>
<evidence type="ECO:0000256" key="6">
    <source>
        <dbReference type="ARBA" id="ARBA00023136"/>
    </source>
</evidence>
<keyword evidence="4" id="KW-0336">GPI-anchor</keyword>
<dbReference type="EMBL" id="CAEQ01002610">
    <property type="protein sequence ID" value="CCD17152.1"/>
    <property type="molecule type" value="Genomic_DNA"/>
</dbReference>
<name>F9WIK4_TRYCI</name>
<accession>F9WIK4</accession>
<keyword evidence="7" id="KW-0325">Glycoprotein</keyword>
<evidence type="ECO:0000256" key="9">
    <source>
        <dbReference type="SAM" id="Coils"/>
    </source>
</evidence>
<evidence type="ECO:0000256" key="7">
    <source>
        <dbReference type="ARBA" id="ARBA00023180"/>
    </source>
</evidence>
<evidence type="ECO:0000256" key="4">
    <source>
        <dbReference type="ARBA" id="ARBA00022622"/>
    </source>
</evidence>
<keyword evidence="3" id="KW-1003">Cell membrane</keyword>
<feature type="coiled-coil region" evidence="9">
    <location>
        <begin position="98"/>
        <end position="132"/>
    </location>
</feature>
<evidence type="ECO:0000256" key="5">
    <source>
        <dbReference type="ARBA" id="ARBA00022729"/>
    </source>
</evidence>
<dbReference type="InterPro" id="IPR025932">
    <property type="entry name" value="Trypano_VSG_B_N_dom"/>
</dbReference>
<gene>
    <name evidence="12" type="ORF">TCIL3000_0_19970</name>
</gene>
<evidence type="ECO:0000313" key="13">
    <source>
        <dbReference type="Proteomes" id="UP000000702"/>
    </source>
</evidence>
<evidence type="ECO:0000256" key="3">
    <source>
        <dbReference type="ARBA" id="ARBA00022475"/>
    </source>
</evidence>
<evidence type="ECO:0000256" key="2">
    <source>
        <dbReference type="ARBA" id="ARBA00004609"/>
    </source>
</evidence>
<evidence type="ECO:0000256" key="8">
    <source>
        <dbReference type="ARBA" id="ARBA00023288"/>
    </source>
</evidence>
<comment type="caution">
    <text evidence="12">The sequence shown here is derived from an EMBL/GenBank/DDBJ whole genome shotgun (WGS) entry which is preliminary data.</text>
</comment>
<evidence type="ECO:0000256" key="1">
    <source>
        <dbReference type="ARBA" id="ARBA00002523"/>
    </source>
</evidence>
<dbReference type="VEuPathDB" id="TriTrypDB:TcIL3000_0_19970"/>
<dbReference type="Pfam" id="PF13206">
    <property type="entry name" value="VSG_B"/>
    <property type="match status" value="1"/>
</dbReference>
<evidence type="ECO:0000313" key="12">
    <source>
        <dbReference type="EMBL" id="CCD17152.1"/>
    </source>
</evidence>
<comment type="function">
    <text evidence="1">VSG forms a coat on the surface of the parasite. The trypanosome evades the immune response of the host by expressing a series of antigenically distinct VSGs from an estimated 1000 VSG genes.</text>
</comment>
<reference evidence="13" key="1">
    <citation type="submission" date="2011-07" db="EMBL/GenBank/DDBJ databases">
        <title>Divergent evolution of antigenic variation in African trypanosomes.</title>
        <authorList>
            <person name="Jackson A.P."/>
            <person name="Berry A."/>
            <person name="Allison H.C."/>
            <person name="Burton P."/>
            <person name="Anderson J."/>
            <person name="Aslett M."/>
            <person name="Brown R."/>
            <person name="Corton N."/>
            <person name="Harris D."/>
            <person name="Hauser H."/>
            <person name="Gamble J."/>
            <person name="Gilderthorp R."/>
            <person name="McQuillan J."/>
            <person name="Quail M.A."/>
            <person name="Sanders M."/>
            <person name="Van Tonder A."/>
            <person name="Ginger M.L."/>
            <person name="Donelson J.E."/>
            <person name="Field M.C."/>
            <person name="Barry J.D."/>
            <person name="Berriman M."/>
            <person name="Hertz-Fowler C."/>
        </authorList>
    </citation>
    <scope>NUCLEOTIDE SEQUENCE [LARGE SCALE GENOMIC DNA]</scope>
    <source>
        <strain evidence="13">IL3000</strain>
    </source>
</reference>
<feature type="signal peptide" evidence="10">
    <location>
        <begin position="1"/>
        <end position="17"/>
    </location>
</feature>
<dbReference type="AlphaFoldDB" id="F9WIK4"/>
<feature type="domain" description="Trypanosome variant surface glycoprotein B-type N-terminal" evidence="11">
    <location>
        <begin position="85"/>
        <end position="217"/>
    </location>
</feature>
<comment type="subcellular location">
    <subcellularLocation>
        <location evidence="2">Cell membrane</location>
        <topology evidence="2">Lipid-anchor</topology>
        <topology evidence="2">GPI-anchor</topology>
    </subcellularLocation>
</comment>
<keyword evidence="8" id="KW-0449">Lipoprotein</keyword>
<dbReference type="GO" id="GO:0005886">
    <property type="term" value="C:plasma membrane"/>
    <property type="evidence" value="ECO:0007669"/>
    <property type="project" value="UniProtKB-SubCell"/>
</dbReference>
<proteinExistence type="predicted"/>
<keyword evidence="9" id="KW-0175">Coiled coil</keyword>
<keyword evidence="13" id="KW-1185">Reference proteome</keyword>
<evidence type="ECO:0000256" key="10">
    <source>
        <dbReference type="SAM" id="SignalP"/>
    </source>
</evidence>
<sequence>MMKFFFIVIVVFVSVMGNDHYNKKEFEHLCKILKVAEGEPQKIPDELRNITETRHILQRLLRATKTSSSTYQKVVQLKSDDKEDTEFISYTVKRRIANEKIQHAMEKVKDIYSRMEEELIQATNERTLARNNLVHAIYGVQVGELPQDKEITDVLKNISRSSISNDNGGEKKVKYHEAKMEKPCGGAGESGAGFTLINDFYCLCVGKENAKAVCHEKIRGPCCCCCGVKCQDCKCEKNCDDCKCKNCDGCEDCKLHNKWLSLFDVIKAKL</sequence>
<dbReference type="GO" id="GO:0098552">
    <property type="term" value="C:side of membrane"/>
    <property type="evidence" value="ECO:0007669"/>
    <property type="project" value="UniProtKB-KW"/>
</dbReference>
<evidence type="ECO:0000259" key="11">
    <source>
        <dbReference type="Pfam" id="PF13206"/>
    </source>
</evidence>
<keyword evidence="5 10" id="KW-0732">Signal</keyword>
<organism evidence="12 13">
    <name type="scientific">Trypanosoma congolense (strain IL3000)</name>
    <dbReference type="NCBI Taxonomy" id="1068625"/>
    <lineage>
        <taxon>Eukaryota</taxon>
        <taxon>Discoba</taxon>
        <taxon>Euglenozoa</taxon>
        <taxon>Kinetoplastea</taxon>
        <taxon>Metakinetoplastina</taxon>
        <taxon>Trypanosomatida</taxon>
        <taxon>Trypanosomatidae</taxon>
        <taxon>Trypanosoma</taxon>
        <taxon>Nannomonas</taxon>
    </lineage>
</organism>
<keyword evidence="6" id="KW-0472">Membrane</keyword>